<dbReference type="Gene3D" id="3.90.1170.50">
    <property type="entry name" value="Aldehyde oxidase/xanthine dehydrogenase, a/b hammerhead"/>
    <property type="match status" value="1"/>
</dbReference>
<keyword evidence="1" id="KW-1133">Transmembrane helix</keyword>
<sequence>MHKLARLANADQAPTSLSRRGFVISALGAGFSLAFLPFDQSIAASVAGTSKPAFDPSIWFQIDRDGTVTVNIAKSEMGQHVGTALARILAEELEADWASVKINYVDTDPKWGLMVTGGSWSVWQSYQPLARAGAAGRIALVAEGARLMGVPVESCIARSGNVTSGSRTISYANIVERGNIAQAFTPEQLKAIVLKKPADRRLIGHDVQAMDVKAKTDGSAMYGIDAKVDGMVYARALLPPTRYGCSVKSIKDDAARKVKGYIKTIALNDPSGSVPGWVVVLADSYAGAIRASEMVKVDWKVGSAANVSEADIQAHGAKLIKDTSKGATVVAEDGVEAAFAAASLKIEQTYTTSTVLHFQLEPVNALALQKDGIWHIHTGNQWQSLALPTLAKALGVPESKVIMHSYLLGGGFGRRLNGDYTVPAALAAQAFGRPVKLICTRADDARFDSPRSPSIQRLRMAFNATGKVTAMEHDASAGWPTEAMIPAFLSKGKNGQPYDAFAISGADHWYNVGAQRVRTISNDLASNTFRPGWLRSVGPGWTNWAVESFVDEAAHAAKLDPLAFRLTMLDASGKNAGSAPNAVGGAARMAHVLKRVAEKAGWGKTLPADTALGIASTFGQERDMPTWTACVARVKVDRKTGNVKVEQLYMVIDCGTVIHPDGALAQAEGGSLWGVSMALHEGTEFVNGQVRDTNLGAYTPLRMADVPALDIEFVASAETPMGMGEPPTTVVGPAIGNAIFAAVGARLRHLPMRPADVLKALDTGAVKKV</sequence>
<feature type="transmembrane region" description="Helical" evidence="1">
    <location>
        <begin position="21"/>
        <end position="38"/>
    </location>
</feature>
<dbReference type="PIRSF" id="PIRSF036389">
    <property type="entry name" value="IOR_B"/>
    <property type="match status" value="1"/>
</dbReference>
<keyword evidence="4" id="KW-1185">Reference proteome</keyword>
<dbReference type="InterPro" id="IPR046867">
    <property type="entry name" value="AldOxase/xan_DH_MoCoBD2"/>
</dbReference>
<protein>
    <submittedName>
        <fullName evidence="3">Molybdopterin-dependent oxidoreductase</fullName>
    </submittedName>
</protein>
<dbReference type="SMART" id="SM01008">
    <property type="entry name" value="Ald_Xan_dh_C"/>
    <property type="match status" value="1"/>
</dbReference>
<dbReference type="EMBL" id="BAAAZE010000012">
    <property type="protein sequence ID" value="GAA4029672.1"/>
    <property type="molecule type" value="Genomic_DNA"/>
</dbReference>
<proteinExistence type="predicted"/>
<reference evidence="4" key="1">
    <citation type="journal article" date="2019" name="Int. J. Syst. Evol. Microbiol.">
        <title>The Global Catalogue of Microorganisms (GCM) 10K type strain sequencing project: providing services to taxonomists for standard genome sequencing and annotation.</title>
        <authorList>
            <consortium name="The Broad Institute Genomics Platform"/>
            <consortium name="The Broad Institute Genome Sequencing Center for Infectious Disease"/>
            <person name="Wu L."/>
            <person name="Ma J."/>
        </authorList>
    </citation>
    <scope>NUCLEOTIDE SEQUENCE [LARGE SCALE GENOMIC DNA]</scope>
    <source>
        <strain evidence="4">JCM 16673</strain>
    </source>
</reference>
<keyword evidence="1" id="KW-0472">Membrane</keyword>
<dbReference type="InterPro" id="IPR037165">
    <property type="entry name" value="AldOxase/xan_DH_Mopterin-bd_sf"/>
</dbReference>
<evidence type="ECO:0000256" key="1">
    <source>
        <dbReference type="SAM" id="Phobius"/>
    </source>
</evidence>
<dbReference type="RefSeq" id="WP_344764352.1">
    <property type="nucleotide sequence ID" value="NZ_BAAAZE010000012.1"/>
</dbReference>
<dbReference type="Gene3D" id="3.30.365.10">
    <property type="entry name" value="Aldehyde oxidase/xanthine dehydrogenase, molybdopterin binding domain"/>
    <property type="match status" value="4"/>
</dbReference>
<evidence type="ECO:0000313" key="4">
    <source>
        <dbReference type="Proteomes" id="UP001501353"/>
    </source>
</evidence>
<dbReference type="InterPro" id="IPR036856">
    <property type="entry name" value="Ald_Oxase/Xan_DH_a/b_sf"/>
</dbReference>
<feature type="domain" description="Aldehyde oxidase/xanthine dehydrogenase a/b hammerhead" evidence="2">
    <location>
        <begin position="217"/>
        <end position="303"/>
    </location>
</feature>
<dbReference type="InterPro" id="IPR012368">
    <property type="entry name" value="OxRdtase_Mopterin-bd_su_IorB"/>
</dbReference>
<dbReference type="PANTHER" id="PTHR47495">
    <property type="entry name" value="ALDEHYDE DEHYDROGENASE"/>
    <property type="match status" value="1"/>
</dbReference>
<gene>
    <name evidence="3" type="ORF">GCM10022212_29850</name>
</gene>
<dbReference type="Proteomes" id="UP001501353">
    <property type="component" value="Unassembled WGS sequence"/>
</dbReference>
<dbReference type="SUPFAM" id="SSF54665">
    <property type="entry name" value="CO dehydrogenase molybdoprotein N-domain-like"/>
    <property type="match status" value="1"/>
</dbReference>
<organism evidence="3 4">
    <name type="scientific">Actimicrobium antarcticum</name>
    <dbReference type="NCBI Taxonomy" id="1051899"/>
    <lineage>
        <taxon>Bacteria</taxon>
        <taxon>Pseudomonadati</taxon>
        <taxon>Pseudomonadota</taxon>
        <taxon>Betaproteobacteria</taxon>
        <taxon>Burkholderiales</taxon>
        <taxon>Oxalobacteraceae</taxon>
        <taxon>Actimicrobium</taxon>
    </lineage>
</organism>
<name>A0ABP7TQE7_9BURK</name>
<comment type="caution">
    <text evidence="3">The sequence shown here is derived from an EMBL/GenBank/DDBJ whole genome shotgun (WGS) entry which is preliminary data.</text>
</comment>
<dbReference type="PANTHER" id="PTHR47495:SF2">
    <property type="entry name" value="ALDEHYDE DEHYDROGENASE"/>
    <property type="match status" value="1"/>
</dbReference>
<dbReference type="InterPro" id="IPR008274">
    <property type="entry name" value="AldOxase/xan_DH_MoCoBD1"/>
</dbReference>
<dbReference type="InterPro" id="IPR052516">
    <property type="entry name" value="N-heterocyclic_Hydroxylase"/>
</dbReference>
<dbReference type="Pfam" id="PF20256">
    <property type="entry name" value="MoCoBD_2"/>
    <property type="match status" value="2"/>
</dbReference>
<evidence type="ECO:0000313" key="3">
    <source>
        <dbReference type="EMBL" id="GAA4029672.1"/>
    </source>
</evidence>
<accession>A0ABP7TQE7</accession>
<evidence type="ECO:0000259" key="2">
    <source>
        <dbReference type="SMART" id="SM01008"/>
    </source>
</evidence>
<dbReference type="SUPFAM" id="SSF56003">
    <property type="entry name" value="Molybdenum cofactor-binding domain"/>
    <property type="match status" value="2"/>
</dbReference>
<dbReference type="InterPro" id="IPR000674">
    <property type="entry name" value="Ald_Oxase/Xan_DH_a/b"/>
</dbReference>
<keyword evidence="1" id="KW-0812">Transmembrane</keyword>
<dbReference type="Pfam" id="PF02738">
    <property type="entry name" value="MoCoBD_1"/>
    <property type="match status" value="1"/>
</dbReference>